<dbReference type="CDD" id="cd01173">
    <property type="entry name" value="pyridoxal_pyridoxamine_kinase"/>
    <property type="match status" value="1"/>
</dbReference>
<evidence type="ECO:0000313" key="7">
    <source>
        <dbReference type="EMBL" id="KXA15763.1"/>
    </source>
</evidence>
<evidence type="ECO:0000256" key="3">
    <source>
        <dbReference type="ARBA" id="ARBA00022741"/>
    </source>
</evidence>
<evidence type="ECO:0000256" key="2">
    <source>
        <dbReference type="ARBA" id="ARBA00022679"/>
    </source>
</evidence>
<dbReference type="PATRIC" id="fig|134605.3.peg.572"/>
<evidence type="ECO:0000256" key="1">
    <source>
        <dbReference type="ARBA" id="ARBA00012104"/>
    </source>
</evidence>
<dbReference type="Proteomes" id="UP000070617">
    <property type="component" value="Unassembled WGS sequence"/>
</dbReference>
<dbReference type="EC" id="2.7.1.35" evidence="1"/>
<reference evidence="8" key="1">
    <citation type="submission" date="2016-01" db="EMBL/GenBank/DDBJ databases">
        <authorList>
            <person name="Mitreva M."/>
            <person name="Pepin K.H."/>
            <person name="Mihindukulasuriya K.A."/>
            <person name="Fulton R."/>
            <person name="Fronick C."/>
            <person name="O'Laughlin M."/>
            <person name="Miner T."/>
            <person name="Herter B."/>
            <person name="Rosa B.A."/>
            <person name="Cordes M."/>
            <person name="Tomlinson C."/>
            <person name="Wollam A."/>
            <person name="Palsikar V.B."/>
            <person name="Mardis E.R."/>
            <person name="Wilson R.K."/>
        </authorList>
    </citation>
    <scope>NUCLEOTIDE SEQUENCE [LARGE SCALE GENOMIC DNA]</scope>
    <source>
        <strain evidence="8">CMW8396</strain>
    </source>
</reference>
<proteinExistence type="predicted"/>
<dbReference type="GO" id="GO:0005829">
    <property type="term" value="C:cytosol"/>
    <property type="evidence" value="ECO:0007669"/>
    <property type="project" value="TreeGrafter"/>
</dbReference>
<dbReference type="InterPro" id="IPR013749">
    <property type="entry name" value="PM/HMP-P_kinase-1"/>
</dbReference>
<accession>A0A133NHK0</accession>
<evidence type="ECO:0000256" key="4">
    <source>
        <dbReference type="ARBA" id="ARBA00022777"/>
    </source>
</evidence>
<evidence type="ECO:0000256" key="5">
    <source>
        <dbReference type="ARBA" id="ARBA00022840"/>
    </source>
</evidence>
<dbReference type="Pfam" id="PF08543">
    <property type="entry name" value="Phos_pyr_kin"/>
    <property type="match status" value="1"/>
</dbReference>
<evidence type="ECO:0000313" key="8">
    <source>
        <dbReference type="Proteomes" id="UP000070617"/>
    </source>
</evidence>
<dbReference type="GO" id="GO:0009443">
    <property type="term" value="P:pyridoxal 5'-phosphate salvage"/>
    <property type="evidence" value="ECO:0007669"/>
    <property type="project" value="InterPro"/>
</dbReference>
<evidence type="ECO:0000259" key="6">
    <source>
        <dbReference type="Pfam" id="PF08543"/>
    </source>
</evidence>
<dbReference type="STRING" id="134605.HMPREF3206_00570"/>
<dbReference type="RefSeq" id="WP_008802209.1">
    <property type="nucleotide sequence ID" value="NZ_KQ956519.1"/>
</dbReference>
<gene>
    <name evidence="7" type="ORF">HMPREF3206_00570</name>
</gene>
<feature type="domain" description="Pyridoxamine kinase/Phosphomethylpyrimidine kinase" evidence="6">
    <location>
        <begin position="70"/>
        <end position="252"/>
    </location>
</feature>
<dbReference type="PANTHER" id="PTHR10534:SF2">
    <property type="entry name" value="PYRIDOXAL KINASE"/>
    <property type="match status" value="1"/>
</dbReference>
<dbReference type="GO" id="GO:0008478">
    <property type="term" value="F:pyridoxal kinase activity"/>
    <property type="evidence" value="ECO:0007669"/>
    <property type="project" value="UniProtKB-EC"/>
</dbReference>
<keyword evidence="2" id="KW-0808">Transferase</keyword>
<keyword evidence="5" id="KW-0067">ATP-binding</keyword>
<name>A0A133NHK0_9FUSO</name>
<dbReference type="PANTHER" id="PTHR10534">
    <property type="entry name" value="PYRIDOXAL KINASE"/>
    <property type="match status" value="1"/>
</dbReference>
<dbReference type="SUPFAM" id="SSF53613">
    <property type="entry name" value="Ribokinase-like"/>
    <property type="match status" value="1"/>
</dbReference>
<dbReference type="AlphaFoldDB" id="A0A133NHK0"/>
<dbReference type="GO" id="GO:0005524">
    <property type="term" value="F:ATP binding"/>
    <property type="evidence" value="ECO:0007669"/>
    <property type="project" value="UniProtKB-KW"/>
</dbReference>
<comment type="caution">
    <text evidence="7">The sequence shown here is derived from an EMBL/GenBank/DDBJ whole genome shotgun (WGS) entry which is preliminary data.</text>
</comment>
<dbReference type="Gene3D" id="3.40.1190.20">
    <property type="match status" value="1"/>
</dbReference>
<dbReference type="NCBIfam" id="NF005491">
    <property type="entry name" value="PRK07105.1"/>
    <property type="match status" value="1"/>
</dbReference>
<dbReference type="InterPro" id="IPR029056">
    <property type="entry name" value="Ribokinase-like"/>
</dbReference>
<organism evidence="7 8">
    <name type="scientific">Fusobacterium equinum</name>
    <dbReference type="NCBI Taxonomy" id="134605"/>
    <lineage>
        <taxon>Bacteria</taxon>
        <taxon>Fusobacteriati</taxon>
        <taxon>Fusobacteriota</taxon>
        <taxon>Fusobacteriia</taxon>
        <taxon>Fusobacteriales</taxon>
        <taxon>Fusobacteriaceae</taxon>
        <taxon>Fusobacterium</taxon>
    </lineage>
</organism>
<keyword evidence="3" id="KW-0547">Nucleotide-binding</keyword>
<protein>
    <recommendedName>
        <fullName evidence="1">pyridoxal kinase</fullName>
        <ecNumber evidence="1">2.7.1.35</ecNumber>
    </recommendedName>
</protein>
<keyword evidence="4 7" id="KW-0418">Kinase</keyword>
<sequence>MNKKILLVNDMPGYGKVALSAMTPILSTMGHSLFNLPTALVSNTLDYGKFEIMDTTEYMEKSLQIWEELNFSFDCISTGFIFTKRQVELILQYIEKKKTQGIFVMVDPIMGDQGKLYNGVKEETVDNMRKLSSVADVMVPNFTEACFLARKYVGQKTISLEEVKDLIQLLLSNGAKSIVITSIETEDNQHYVCGFDSKTQDYFFLPYDHIPIQFPGTGDIFSSILLGNLLHEYSLTESVQKAMNVVYEFILKNKDNQDKFRGIAIEEGLSLIK</sequence>
<keyword evidence="8" id="KW-1185">Reference proteome</keyword>
<dbReference type="InterPro" id="IPR004625">
    <property type="entry name" value="PyrdxlKinase"/>
</dbReference>
<dbReference type="EMBL" id="LRPX01000023">
    <property type="protein sequence ID" value="KXA15763.1"/>
    <property type="molecule type" value="Genomic_DNA"/>
</dbReference>